<protein>
    <recommendedName>
        <fullName evidence="4">Peptidase C39-like domain-containing protein</fullName>
    </recommendedName>
</protein>
<name>A0A7Z0GK64_9MICC</name>
<feature type="region of interest" description="Disordered" evidence="1">
    <location>
        <begin position="199"/>
        <end position="218"/>
    </location>
</feature>
<sequence>MEERTEFTPARHAFRFPNRFRNVIWSGRLPPWTGRTKTVTSRGRCGGMVFSALDHFHAGRSVPPSTPHDFDGSEVPPDGRPLADHLHSRQLHSMVTSWCGALNGLRFLLWSLLPTAALTTRTSRELEKIVASIDDGVPVALGLVTASSVRPGHLGRNHQAVCHGYRKSSSGEVDLLIYDPNHPYDPSSPERSDIVLRRADSETSGAEPPSFPYRSSSTAGRTRYWRGFFLERYRFRTPPAPLR</sequence>
<evidence type="ECO:0008006" key="4">
    <source>
        <dbReference type="Google" id="ProtNLM"/>
    </source>
</evidence>
<keyword evidence="3" id="KW-1185">Reference proteome</keyword>
<dbReference type="AlphaFoldDB" id="A0A7Z0GK64"/>
<reference evidence="2 3" key="1">
    <citation type="submission" date="2020-07" db="EMBL/GenBank/DDBJ databases">
        <title>Sequencing the genomes of 1000 actinobacteria strains.</title>
        <authorList>
            <person name="Klenk H.-P."/>
        </authorList>
    </citation>
    <scope>NUCLEOTIDE SEQUENCE [LARGE SCALE GENOMIC DNA]</scope>
    <source>
        <strain evidence="2 3">DSM 15475</strain>
    </source>
</reference>
<dbReference type="EMBL" id="JACCFY010000001">
    <property type="protein sequence ID" value="NYJ77516.1"/>
    <property type="molecule type" value="Genomic_DNA"/>
</dbReference>
<evidence type="ECO:0000256" key="1">
    <source>
        <dbReference type="SAM" id="MobiDB-lite"/>
    </source>
</evidence>
<dbReference type="Proteomes" id="UP000535437">
    <property type="component" value="Unassembled WGS sequence"/>
</dbReference>
<organism evidence="2 3">
    <name type="scientific">Nesterenkonia xinjiangensis</name>
    <dbReference type="NCBI Taxonomy" id="225327"/>
    <lineage>
        <taxon>Bacteria</taxon>
        <taxon>Bacillati</taxon>
        <taxon>Actinomycetota</taxon>
        <taxon>Actinomycetes</taxon>
        <taxon>Micrococcales</taxon>
        <taxon>Micrococcaceae</taxon>
        <taxon>Nesterenkonia</taxon>
    </lineage>
</organism>
<evidence type="ECO:0000313" key="3">
    <source>
        <dbReference type="Proteomes" id="UP000535437"/>
    </source>
</evidence>
<dbReference type="RefSeq" id="WP_179540989.1">
    <property type="nucleotide sequence ID" value="NZ_BAAALL010000004.1"/>
</dbReference>
<evidence type="ECO:0000313" key="2">
    <source>
        <dbReference type="EMBL" id="NYJ77516.1"/>
    </source>
</evidence>
<gene>
    <name evidence="2" type="ORF">HNR09_000927</name>
</gene>
<proteinExistence type="predicted"/>
<comment type="caution">
    <text evidence="2">The sequence shown here is derived from an EMBL/GenBank/DDBJ whole genome shotgun (WGS) entry which is preliminary data.</text>
</comment>
<accession>A0A7Z0GK64</accession>